<keyword evidence="2" id="KW-1185">Reference proteome</keyword>
<gene>
    <name evidence="1" type="ORF">Q0590_32645</name>
</gene>
<evidence type="ECO:0000313" key="1">
    <source>
        <dbReference type="EMBL" id="MDO1451069.1"/>
    </source>
</evidence>
<proteinExistence type="predicted"/>
<evidence type="ECO:0000313" key="2">
    <source>
        <dbReference type="Proteomes" id="UP001168528"/>
    </source>
</evidence>
<dbReference type="RefSeq" id="WP_302041869.1">
    <property type="nucleotide sequence ID" value="NZ_JAUKPO010000042.1"/>
</dbReference>
<dbReference type="Proteomes" id="UP001168528">
    <property type="component" value="Unassembled WGS sequence"/>
</dbReference>
<name>A0ABT8RGG3_9BACT</name>
<accession>A0ABT8RGG3</accession>
<reference evidence="1" key="1">
    <citation type="submission" date="2023-07" db="EMBL/GenBank/DDBJ databases">
        <title>The genome sequence of Rhodocytophaga aerolata KACC 12507.</title>
        <authorList>
            <person name="Zhang X."/>
        </authorList>
    </citation>
    <scope>NUCLEOTIDE SEQUENCE</scope>
    <source>
        <strain evidence="1">KACC 12507</strain>
    </source>
</reference>
<protein>
    <submittedName>
        <fullName evidence="1">Uncharacterized protein</fullName>
    </submittedName>
</protein>
<dbReference type="EMBL" id="JAUKPO010000042">
    <property type="protein sequence ID" value="MDO1451069.1"/>
    <property type="molecule type" value="Genomic_DNA"/>
</dbReference>
<comment type="caution">
    <text evidence="1">The sequence shown here is derived from an EMBL/GenBank/DDBJ whole genome shotgun (WGS) entry which is preliminary data.</text>
</comment>
<organism evidence="1 2">
    <name type="scientific">Rhodocytophaga aerolata</name>
    <dbReference type="NCBI Taxonomy" id="455078"/>
    <lineage>
        <taxon>Bacteria</taxon>
        <taxon>Pseudomonadati</taxon>
        <taxon>Bacteroidota</taxon>
        <taxon>Cytophagia</taxon>
        <taxon>Cytophagales</taxon>
        <taxon>Rhodocytophagaceae</taxon>
        <taxon>Rhodocytophaga</taxon>
    </lineage>
</organism>
<sequence>MKTHEMHPLFPSGEWEGFYSYYPGDKHLMQCSFTFCNALITGRGNDDIGSFSWKGVYNTAVLSCSMTKFYSSHTVFYTGEVDENGIWGNWDIDGIWRGGFHLWPKTKQENQHAQKVEIETLLQQPLIQVLK</sequence>